<comment type="caution">
    <text evidence="1">The sequence shown here is derived from an EMBL/GenBank/DDBJ whole genome shotgun (WGS) entry which is preliminary data.</text>
</comment>
<evidence type="ECO:0000313" key="2">
    <source>
        <dbReference type="Proteomes" id="UP000273786"/>
    </source>
</evidence>
<gene>
    <name evidence="1" type="ORF">EH240_14445</name>
</gene>
<organism evidence="1 2">
    <name type="scientific">Mesorhizobium tamadayense</name>
    <dbReference type="NCBI Taxonomy" id="425306"/>
    <lineage>
        <taxon>Bacteria</taxon>
        <taxon>Pseudomonadati</taxon>
        <taxon>Pseudomonadota</taxon>
        <taxon>Alphaproteobacteria</taxon>
        <taxon>Hyphomicrobiales</taxon>
        <taxon>Phyllobacteriaceae</taxon>
        <taxon>Mesorhizobium</taxon>
    </lineage>
</organism>
<dbReference type="OrthoDB" id="8453791at2"/>
<dbReference type="EMBL" id="RQXT01000015">
    <property type="protein sequence ID" value="RRI01499.1"/>
    <property type="molecule type" value="Genomic_DNA"/>
</dbReference>
<reference evidence="1 2" key="1">
    <citation type="submission" date="2018-11" db="EMBL/GenBank/DDBJ databases">
        <title>the genome of Mesorhizobium tamadayense DSM 28320.</title>
        <authorList>
            <person name="Gao J."/>
        </authorList>
    </citation>
    <scope>NUCLEOTIDE SEQUENCE [LARGE SCALE GENOMIC DNA]</scope>
    <source>
        <strain evidence="1 2">DSM 28320</strain>
    </source>
</reference>
<evidence type="ECO:0008006" key="3">
    <source>
        <dbReference type="Google" id="ProtNLM"/>
    </source>
</evidence>
<name>A0A3P3FUW5_9HYPH</name>
<protein>
    <recommendedName>
        <fullName evidence="3">MarR family transcriptional regulator</fullName>
    </recommendedName>
</protein>
<dbReference type="RefSeq" id="WP_124999258.1">
    <property type="nucleotide sequence ID" value="NZ_RQXT01000015.1"/>
</dbReference>
<accession>A0A3P3FUW5</accession>
<proteinExistence type="predicted"/>
<evidence type="ECO:0000313" key="1">
    <source>
        <dbReference type="EMBL" id="RRI01499.1"/>
    </source>
</evidence>
<dbReference type="Proteomes" id="UP000273786">
    <property type="component" value="Unassembled WGS sequence"/>
</dbReference>
<dbReference type="AlphaFoldDB" id="A0A3P3FUW5"/>
<keyword evidence="2" id="KW-1185">Reference proteome</keyword>
<sequence>MAVDRISEYLRSVLRADVRIERLASRGQIPLFVEDLYDLYMARILGRSCVLMVSSHPPGTSSSVAKHVALVQKSLGRIAITVFPALDGRQRSSLVAAGVAFMVPGNQLFVPALAADLSERFLTEAMRVESHLTPTAQAIILLWLLNREGWSGTTLSLSARLGVASMSIIRAFDEIQKLEFGETGKRGREREIAFSSDRRKLFERCLPLFQNPARTTRAFPPSLGYPDLPMAGESALSMLTDLGAPAVPMFAVASRSWGSLALPEADTAGESGFAVESWSYDPVPLASNRFVDPLSLYIQFHGNPDERVALAADSLLENFKW</sequence>